<evidence type="ECO:0000313" key="2">
    <source>
        <dbReference type="Proteomes" id="UP000502894"/>
    </source>
</evidence>
<organism evidence="1 2">
    <name type="scientific">Legionella antarctica</name>
    <dbReference type="NCBI Taxonomy" id="2708020"/>
    <lineage>
        <taxon>Bacteria</taxon>
        <taxon>Pseudomonadati</taxon>
        <taxon>Pseudomonadota</taxon>
        <taxon>Gammaproteobacteria</taxon>
        <taxon>Legionellales</taxon>
        <taxon>Legionellaceae</taxon>
        <taxon>Legionella</taxon>
    </lineage>
</organism>
<gene>
    <name evidence="1" type="ORF">TUM19329_22460</name>
</gene>
<dbReference type="Proteomes" id="UP000502894">
    <property type="component" value="Chromosome"/>
</dbReference>
<evidence type="ECO:0000313" key="1">
    <source>
        <dbReference type="EMBL" id="BCA95885.1"/>
    </source>
</evidence>
<dbReference type="KEGG" id="lant:TUM19329_22460"/>
<proteinExistence type="predicted"/>
<name>A0A6F8T5C0_9GAMM</name>
<dbReference type="RefSeq" id="WP_173237366.1">
    <property type="nucleotide sequence ID" value="NZ_AP022839.1"/>
</dbReference>
<accession>A0A6F8T5C0</accession>
<reference evidence="1" key="1">
    <citation type="journal article" date="2020" name="Microbiol. Resour. Announc.">
        <title>Complete Genome Sequence of Novel Psychrotolerant Legionella Strain TUM19329, Isolated from Antarctic Lake Sediment.</title>
        <authorList>
            <person name="Shimada S."/>
            <person name="Nakai R."/>
            <person name="Aoki K."/>
            <person name="Shimoeda N."/>
            <person name="Ohno G."/>
            <person name="Miyazaki Y."/>
            <person name="Kudoh S."/>
            <person name="Imura S."/>
            <person name="Watanabe K."/>
            <person name="Ishii Y."/>
            <person name="Tateda K."/>
        </authorList>
    </citation>
    <scope>NUCLEOTIDE SEQUENCE [LARGE SCALE GENOMIC DNA]</scope>
    <source>
        <strain evidence="1">TUM19329</strain>
    </source>
</reference>
<dbReference type="AlphaFoldDB" id="A0A6F8T5C0"/>
<sequence length="90" mass="10494">MLSKIEYQLLGILVASSTISLGHHSFFEVLRPLSFFIGELEEKSNLLEFYEQTIPEDIRLLPSYKSHIENYSKLIDEVIFDNPKIENSFK</sequence>
<protein>
    <submittedName>
        <fullName evidence="1">Uncharacterized protein</fullName>
    </submittedName>
</protein>
<dbReference type="EMBL" id="AP022839">
    <property type="protein sequence ID" value="BCA95885.1"/>
    <property type="molecule type" value="Genomic_DNA"/>
</dbReference>
<keyword evidence="2" id="KW-1185">Reference proteome</keyword>